<protein>
    <recommendedName>
        <fullName evidence="4">Cytochrome C oxidase subunit I</fullName>
    </recommendedName>
</protein>
<accession>A0ABU1ZJX5</accession>
<dbReference type="SUPFAM" id="SSF52833">
    <property type="entry name" value="Thioredoxin-like"/>
    <property type="match status" value="1"/>
</dbReference>
<evidence type="ECO:0000313" key="2">
    <source>
        <dbReference type="EMBL" id="MDR7305848.1"/>
    </source>
</evidence>
<keyword evidence="1" id="KW-0812">Transmembrane</keyword>
<dbReference type="RefSeq" id="WP_310340146.1">
    <property type="nucleotide sequence ID" value="NZ_JAVDXO010000002.1"/>
</dbReference>
<organism evidence="2 3">
    <name type="scientific">Rhodoferax saidenbachensis</name>
    <dbReference type="NCBI Taxonomy" id="1484693"/>
    <lineage>
        <taxon>Bacteria</taxon>
        <taxon>Pseudomonadati</taxon>
        <taxon>Pseudomonadota</taxon>
        <taxon>Betaproteobacteria</taxon>
        <taxon>Burkholderiales</taxon>
        <taxon>Comamonadaceae</taxon>
        <taxon>Rhodoferax</taxon>
    </lineage>
</organism>
<keyword evidence="1" id="KW-1133">Transmembrane helix</keyword>
<feature type="transmembrane region" description="Helical" evidence="1">
    <location>
        <begin position="42"/>
        <end position="61"/>
    </location>
</feature>
<keyword evidence="1" id="KW-0472">Membrane</keyword>
<proteinExistence type="predicted"/>
<sequence>MSSANPQDDHPLGMTVHSMPLADQGLTQAVVRTRMGRWKMMLVMLVCAAPVVASYFTYYVVRPEGRRNFGALIEPQRPLPDLVGTALDGKPVNLRDLKGQWLFISVAGAACDDACAQRLYLQRQLRETLGKEKDRVDWVWLVNDAAPVPEALRPALQGATVVRLPVDALAQWLPPQEGAQLQEHLYLVDPIGNLMMRFPPNLTPENAPQAKRDMDRLLRAAASWDKAGR</sequence>
<dbReference type="Gene3D" id="3.40.30.10">
    <property type="entry name" value="Glutaredoxin"/>
    <property type="match status" value="1"/>
</dbReference>
<comment type="caution">
    <text evidence="2">The sequence shown here is derived from an EMBL/GenBank/DDBJ whole genome shotgun (WGS) entry which is preliminary data.</text>
</comment>
<gene>
    <name evidence="2" type="ORF">J2X15_001126</name>
</gene>
<evidence type="ECO:0000256" key="1">
    <source>
        <dbReference type="SAM" id="Phobius"/>
    </source>
</evidence>
<evidence type="ECO:0000313" key="3">
    <source>
        <dbReference type="Proteomes" id="UP001268089"/>
    </source>
</evidence>
<dbReference type="InterPro" id="IPR036249">
    <property type="entry name" value="Thioredoxin-like_sf"/>
</dbReference>
<evidence type="ECO:0008006" key="4">
    <source>
        <dbReference type="Google" id="ProtNLM"/>
    </source>
</evidence>
<dbReference type="Proteomes" id="UP001268089">
    <property type="component" value="Unassembled WGS sequence"/>
</dbReference>
<keyword evidence="3" id="KW-1185">Reference proteome</keyword>
<dbReference type="EMBL" id="JAVDXO010000002">
    <property type="protein sequence ID" value="MDR7305848.1"/>
    <property type="molecule type" value="Genomic_DNA"/>
</dbReference>
<name>A0ABU1ZJX5_9BURK</name>
<reference evidence="2 3" key="1">
    <citation type="submission" date="2023-07" db="EMBL/GenBank/DDBJ databases">
        <title>Sorghum-associated microbial communities from plants grown in Nebraska, USA.</title>
        <authorList>
            <person name="Schachtman D."/>
        </authorList>
    </citation>
    <scope>NUCLEOTIDE SEQUENCE [LARGE SCALE GENOMIC DNA]</scope>
    <source>
        <strain evidence="2 3">BE308</strain>
    </source>
</reference>